<dbReference type="PANTHER" id="PTHR10666">
    <property type="entry name" value="UBIQUITIN"/>
    <property type="match status" value="1"/>
</dbReference>
<dbReference type="CDD" id="cd17039">
    <property type="entry name" value="Ubl_ubiquitin_like"/>
    <property type="match status" value="1"/>
</dbReference>
<dbReference type="Pfam" id="PF00240">
    <property type="entry name" value="ubiquitin"/>
    <property type="match status" value="1"/>
</dbReference>
<dbReference type="PRINTS" id="PR00348">
    <property type="entry name" value="UBIQUITIN"/>
</dbReference>
<organism evidence="2 3">
    <name type="scientific">Plakobranchus ocellatus</name>
    <dbReference type="NCBI Taxonomy" id="259542"/>
    <lineage>
        <taxon>Eukaryota</taxon>
        <taxon>Metazoa</taxon>
        <taxon>Spiralia</taxon>
        <taxon>Lophotrochozoa</taxon>
        <taxon>Mollusca</taxon>
        <taxon>Gastropoda</taxon>
        <taxon>Heterobranchia</taxon>
        <taxon>Euthyneura</taxon>
        <taxon>Panpulmonata</taxon>
        <taxon>Sacoglossa</taxon>
        <taxon>Placobranchoidea</taxon>
        <taxon>Plakobranchidae</taxon>
        <taxon>Plakobranchus</taxon>
    </lineage>
</organism>
<dbReference type="InterPro" id="IPR000626">
    <property type="entry name" value="Ubiquitin-like_dom"/>
</dbReference>
<evidence type="ECO:0000313" key="2">
    <source>
        <dbReference type="EMBL" id="GFO20924.1"/>
    </source>
</evidence>
<dbReference type="Gene3D" id="3.10.20.90">
    <property type="entry name" value="Phosphatidylinositol 3-kinase Catalytic Subunit, Chain A, domain 1"/>
    <property type="match status" value="1"/>
</dbReference>
<comment type="caution">
    <text evidence="2">The sequence shown here is derived from an EMBL/GenBank/DDBJ whole genome shotgun (WGS) entry which is preliminary data.</text>
</comment>
<keyword evidence="3" id="KW-1185">Reference proteome</keyword>
<protein>
    <submittedName>
        <fullName evidence="2">Ubiquitin</fullName>
    </submittedName>
</protein>
<name>A0AAV4BRE6_9GAST</name>
<dbReference type="AlphaFoldDB" id="A0AAV4BRE6"/>
<dbReference type="SUPFAM" id="SSF54236">
    <property type="entry name" value="Ubiquitin-like"/>
    <property type="match status" value="1"/>
</dbReference>
<dbReference type="PROSITE" id="PS50053">
    <property type="entry name" value="UBIQUITIN_2"/>
    <property type="match status" value="1"/>
</dbReference>
<dbReference type="Proteomes" id="UP000735302">
    <property type="component" value="Unassembled WGS sequence"/>
</dbReference>
<evidence type="ECO:0000259" key="1">
    <source>
        <dbReference type="PROSITE" id="PS50053"/>
    </source>
</evidence>
<dbReference type="EMBL" id="BLXT01005227">
    <property type="protein sequence ID" value="GFO20924.1"/>
    <property type="molecule type" value="Genomic_DNA"/>
</dbReference>
<dbReference type="InterPro" id="IPR019956">
    <property type="entry name" value="Ubiquitin_dom"/>
</dbReference>
<dbReference type="InterPro" id="IPR029071">
    <property type="entry name" value="Ubiquitin-like_domsf"/>
</dbReference>
<proteinExistence type="predicted"/>
<dbReference type="SMART" id="SM00213">
    <property type="entry name" value="UBQ"/>
    <property type="match status" value="1"/>
</dbReference>
<gene>
    <name evidence="2" type="ORF">PoB_004742900</name>
</gene>
<accession>A0AAV4BRE6</accession>
<feature type="domain" description="Ubiquitin-like" evidence="1">
    <location>
        <begin position="143"/>
        <end position="217"/>
    </location>
</feature>
<reference evidence="2 3" key="1">
    <citation type="journal article" date="2021" name="Elife">
        <title>Chloroplast acquisition without the gene transfer in kleptoplastic sea slugs, Plakobranchus ocellatus.</title>
        <authorList>
            <person name="Maeda T."/>
            <person name="Takahashi S."/>
            <person name="Yoshida T."/>
            <person name="Shimamura S."/>
            <person name="Takaki Y."/>
            <person name="Nagai Y."/>
            <person name="Toyoda A."/>
            <person name="Suzuki Y."/>
            <person name="Arimoto A."/>
            <person name="Ishii H."/>
            <person name="Satoh N."/>
            <person name="Nishiyama T."/>
            <person name="Hasebe M."/>
            <person name="Maruyama T."/>
            <person name="Minagawa J."/>
            <person name="Obokata J."/>
            <person name="Shigenobu S."/>
        </authorList>
    </citation>
    <scope>NUCLEOTIDE SEQUENCE [LARGE SCALE GENOMIC DNA]</scope>
</reference>
<sequence>MNSDFLPSAQSLLSQRNGHKRLELGEYIHINGTKASFERGKSNVKVVLLRAGAAVTFYIYVGEVKLAASISTSSLQKAAANGIWITVLANHRQAYMEVSWTPPVNNGLDVLAEIKLKGPEPRKEPFPDDSESEDEKMGFGNTYQIFVKLFNGKSQTYTVTANTTVDELKHMIQRNTQIPVAQQILNYSKPLENHNTLGYYDIRENSTLNLVSRLRGG</sequence>
<evidence type="ECO:0000313" key="3">
    <source>
        <dbReference type="Proteomes" id="UP000735302"/>
    </source>
</evidence>
<dbReference type="InterPro" id="IPR050158">
    <property type="entry name" value="Ubiquitin_ubiquitin-like"/>
</dbReference>